<keyword evidence="2" id="KW-0805">Transcription regulation</keyword>
<dbReference type="SUPFAM" id="SSF53850">
    <property type="entry name" value="Periplasmic binding protein-like II"/>
    <property type="match status" value="1"/>
</dbReference>
<name>A0A5E6PL08_PSEFL</name>
<comment type="similarity">
    <text evidence="1">Belongs to the LysR transcriptional regulatory family.</text>
</comment>
<dbReference type="PROSITE" id="PS50931">
    <property type="entry name" value="HTH_LYSR"/>
    <property type="match status" value="1"/>
</dbReference>
<dbReference type="Pfam" id="PF03466">
    <property type="entry name" value="LysR_substrate"/>
    <property type="match status" value="1"/>
</dbReference>
<dbReference type="PANTHER" id="PTHR30126:SF40">
    <property type="entry name" value="HTH-TYPE TRANSCRIPTIONAL REGULATOR GLTR"/>
    <property type="match status" value="1"/>
</dbReference>
<protein>
    <submittedName>
        <fullName evidence="6">HTH-type transcriptional regulator GltR</fullName>
    </submittedName>
</protein>
<evidence type="ECO:0000313" key="7">
    <source>
        <dbReference type="Proteomes" id="UP000326241"/>
    </source>
</evidence>
<dbReference type="PANTHER" id="PTHR30126">
    <property type="entry name" value="HTH-TYPE TRANSCRIPTIONAL REGULATOR"/>
    <property type="match status" value="1"/>
</dbReference>
<proteinExistence type="inferred from homology"/>
<evidence type="ECO:0000256" key="4">
    <source>
        <dbReference type="ARBA" id="ARBA00023163"/>
    </source>
</evidence>
<dbReference type="GO" id="GO:0000976">
    <property type="term" value="F:transcription cis-regulatory region binding"/>
    <property type="evidence" value="ECO:0007669"/>
    <property type="project" value="TreeGrafter"/>
</dbReference>
<dbReference type="InterPro" id="IPR036390">
    <property type="entry name" value="WH_DNA-bd_sf"/>
</dbReference>
<keyword evidence="4" id="KW-0804">Transcription</keyword>
<dbReference type="NCBIfam" id="NF047711">
    <property type="entry name" value="PutUtilRegPtrR"/>
    <property type="match status" value="1"/>
</dbReference>
<dbReference type="FunFam" id="1.10.10.10:FF:000001">
    <property type="entry name" value="LysR family transcriptional regulator"/>
    <property type="match status" value="1"/>
</dbReference>
<evidence type="ECO:0000256" key="1">
    <source>
        <dbReference type="ARBA" id="ARBA00009437"/>
    </source>
</evidence>
<gene>
    <name evidence="6" type="primary">gltR_3</name>
    <name evidence="6" type="ORF">PS624_00315</name>
</gene>
<dbReference type="InterPro" id="IPR036388">
    <property type="entry name" value="WH-like_DNA-bd_sf"/>
</dbReference>
<dbReference type="SUPFAM" id="SSF46785">
    <property type="entry name" value="Winged helix' DNA-binding domain"/>
    <property type="match status" value="1"/>
</dbReference>
<evidence type="ECO:0000313" key="6">
    <source>
        <dbReference type="EMBL" id="VVM41777.1"/>
    </source>
</evidence>
<dbReference type="AlphaFoldDB" id="A0A5E6PL08"/>
<sequence length="314" mass="34802">MVFVFWKLNNKDRFFHDWRMTVDLVQLEIFKAVAEHGSISAAAAQIHRVPSNLTTRIKQLEQDLGVDLFIREKSRLRLSPAGWSFLEYARRILDLVQEARATVAGEEPQGAFPLGSLESTAAVRIPELLAASNQLHPKVDLDLSTGPSRTMIDGVVSGSLAAAFVAGPVLHPTLEGVPAFEEEMVIIAPLNHAPVKRAADVNGENIYAFRSNCSYRHHFEKWFSTDAAVPGKIFEMESYHGMLACVSAGAGLALMPRKMLQSMPGSATVSVWPLAADFRYLTTWLVWRRGTVSRSLSMFVRLLEERGVVRAESP</sequence>
<dbReference type="CDD" id="cd08442">
    <property type="entry name" value="PBP2_YofA_SoxR_like"/>
    <property type="match status" value="1"/>
</dbReference>
<keyword evidence="3" id="KW-0238">DNA-binding</keyword>
<dbReference type="InterPro" id="IPR000847">
    <property type="entry name" value="LysR_HTH_N"/>
</dbReference>
<organism evidence="6 7">
    <name type="scientific">Pseudomonas fluorescens</name>
    <dbReference type="NCBI Taxonomy" id="294"/>
    <lineage>
        <taxon>Bacteria</taxon>
        <taxon>Pseudomonadati</taxon>
        <taxon>Pseudomonadota</taxon>
        <taxon>Gammaproteobacteria</taxon>
        <taxon>Pseudomonadales</taxon>
        <taxon>Pseudomonadaceae</taxon>
        <taxon>Pseudomonas</taxon>
    </lineage>
</organism>
<feature type="domain" description="HTH lysR-type" evidence="5">
    <location>
        <begin position="22"/>
        <end position="79"/>
    </location>
</feature>
<evidence type="ECO:0000259" key="5">
    <source>
        <dbReference type="PROSITE" id="PS50931"/>
    </source>
</evidence>
<dbReference type="Pfam" id="PF00126">
    <property type="entry name" value="HTH_1"/>
    <property type="match status" value="1"/>
</dbReference>
<reference evidence="6 7" key="1">
    <citation type="submission" date="2019-09" db="EMBL/GenBank/DDBJ databases">
        <authorList>
            <person name="Chandra G."/>
            <person name="Truman W A."/>
        </authorList>
    </citation>
    <scope>NUCLEOTIDE SEQUENCE [LARGE SCALE GENOMIC DNA]</scope>
    <source>
        <strain evidence="6">PS624</strain>
    </source>
</reference>
<dbReference type="Gene3D" id="3.40.190.290">
    <property type="match status" value="1"/>
</dbReference>
<dbReference type="EMBL" id="CABVGZ010000002">
    <property type="protein sequence ID" value="VVM41777.1"/>
    <property type="molecule type" value="Genomic_DNA"/>
</dbReference>
<dbReference type="Proteomes" id="UP000326241">
    <property type="component" value="Unassembled WGS sequence"/>
</dbReference>
<evidence type="ECO:0000256" key="3">
    <source>
        <dbReference type="ARBA" id="ARBA00023125"/>
    </source>
</evidence>
<dbReference type="GO" id="GO:0003700">
    <property type="term" value="F:DNA-binding transcription factor activity"/>
    <property type="evidence" value="ECO:0007669"/>
    <property type="project" value="InterPro"/>
</dbReference>
<evidence type="ECO:0000256" key="2">
    <source>
        <dbReference type="ARBA" id="ARBA00023015"/>
    </source>
</evidence>
<dbReference type="Gene3D" id="1.10.10.10">
    <property type="entry name" value="Winged helix-like DNA-binding domain superfamily/Winged helix DNA-binding domain"/>
    <property type="match status" value="1"/>
</dbReference>
<accession>A0A5E6PL08</accession>
<dbReference type="InterPro" id="IPR005119">
    <property type="entry name" value="LysR_subst-bd"/>
</dbReference>